<dbReference type="KEGG" id="whr:OG579_06575"/>
<evidence type="ECO:0000256" key="3">
    <source>
        <dbReference type="ARBA" id="ARBA00022801"/>
    </source>
</evidence>
<keyword evidence="6" id="KW-1185">Reference proteome</keyword>
<dbReference type="Pfam" id="PF03575">
    <property type="entry name" value="Peptidase_S51"/>
    <property type="match status" value="1"/>
</dbReference>
<evidence type="ECO:0000313" key="5">
    <source>
        <dbReference type="EMBL" id="WUM21448.1"/>
    </source>
</evidence>
<organism evidence="5 6">
    <name type="scientific">Williamsia herbipolensis</name>
    <dbReference type="NCBI Taxonomy" id="1603258"/>
    <lineage>
        <taxon>Bacteria</taxon>
        <taxon>Bacillati</taxon>
        <taxon>Actinomycetota</taxon>
        <taxon>Actinomycetes</taxon>
        <taxon>Mycobacteriales</taxon>
        <taxon>Nocardiaceae</taxon>
        <taxon>Williamsia</taxon>
    </lineage>
</organism>
<dbReference type="InterPro" id="IPR005320">
    <property type="entry name" value="Peptidase_S51"/>
</dbReference>
<dbReference type="Proteomes" id="UP001432128">
    <property type="component" value="Chromosome"/>
</dbReference>
<dbReference type="EMBL" id="CP108021">
    <property type="protein sequence ID" value="WUM21448.1"/>
    <property type="molecule type" value="Genomic_DNA"/>
</dbReference>
<gene>
    <name evidence="5" type="ORF">OG579_06575</name>
</gene>
<dbReference type="GO" id="GO:0008236">
    <property type="term" value="F:serine-type peptidase activity"/>
    <property type="evidence" value="ECO:0007669"/>
    <property type="project" value="UniProtKB-KW"/>
</dbReference>
<comment type="similarity">
    <text evidence="1">Belongs to the peptidase S51 family.</text>
</comment>
<evidence type="ECO:0000256" key="2">
    <source>
        <dbReference type="ARBA" id="ARBA00022670"/>
    </source>
</evidence>
<keyword evidence="2" id="KW-0645">Protease</keyword>
<keyword evidence="3" id="KW-0378">Hydrolase</keyword>
<keyword evidence="4" id="KW-0720">Serine protease</keyword>
<dbReference type="RefSeq" id="WP_328858517.1">
    <property type="nucleotide sequence ID" value="NZ_CP108021.1"/>
</dbReference>
<evidence type="ECO:0000313" key="6">
    <source>
        <dbReference type="Proteomes" id="UP001432128"/>
    </source>
</evidence>
<dbReference type="AlphaFoldDB" id="A0AAU4K670"/>
<name>A0AAU4K670_9NOCA</name>
<evidence type="ECO:0000256" key="4">
    <source>
        <dbReference type="ARBA" id="ARBA00022825"/>
    </source>
</evidence>
<evidence type="ECO:0000256" key="1">
    <source>
        <dbReference type="ARBA" id="ARBA00006534"/>
    </source>
</evidence>
<proteinExistence type="inferred from homology"/>
<dbReference type="SUPFAM" id="SSF52317">
    <property type="entry name" value="Class I glutamine amidotransferase-like"/>
    <property type="match status" value="1"/>
</dbReference>
<accession>A0AAU4K670</accession>
<dbReference type="InterPro" id="IPR029062">
    <property type="entry name" value="Class_I_gatase-like"/>
</dbReference>
<dbReference type="GO" id="GO:0006508">
    <property type="term" value="P:proteolysis"/>
    <property type="evidence" value="ECO:0007669"/>
    <property type="project" value="UniProtKB-KW"/>
</dbReference>
<reference evidence="5 6" key="1">
    <citation type="submission" date="2022-10" db="EMBL/GenBank/DDBJ databases">
        <title>The complete genomes of actinobacterial strains from the NBC collection.</title>
        <authorList>
            <person name="Joergensen T.S."/>
            <person name="Alvarez Arevalo M."/>
            <person name="Sterndorff E.B."/>
            <person name="Faurdal D."/>
            <person name="Vuksanovic O."/>
            <person name="Mourched A.-S."/>
            <person name="Charusanti P."/>
            <person name="Shaw S."/>
            <person name="Blin K."/>
            <person name="Weber T."/>
        </authorList>
    </citation>
    <scope>NUCLEOTIDE SEQUENCE [LARGE SCALE GENOMIC DNA]</scope>
    <source>
        <strain evidence="5 6">NBC_00319</strain>
    </source>
</reference>
<sequence length="204" mass="21342">MRLFLTCLGVDGHDDLLVSVTGRGATIGVVLNAIDDRPSDRALAGEIEHAEMTRLGLRPVELDLREHADVARLATVDALWVRGGNTFALRSAMAAHGADTVITRRIGDDSLGYAGYSAGAAVLSPDLSAVAEVDDPSVVASPITIGLGVLDRPLIPHIGGSYDDGIACTALSRRLAAEGITHHALRDGEALVSLGGELRLVPRR</sequence>
<dbReference type="Gene3D" id="3.40.50.880">
    <property type="match status" value="1"/>
</dbReference>
<protein>
    <submittedName>
        <fullName evidence="5">Type 1 glutamine amidotransferase-like domain-containing protein</fullName>
    </submittedName>
</protein>